<dbReference type="EMBL" id="HBDZ01007402">
    <property type="protein sequence ID" value="CAD8238411.1"/>
    <property type="molecule type" value="Transcribed_RNA"/>
</dbReference>
<dbReference type="GO" id="GO:0006431">
    <property type="term" value="P:methionyl-tRNA aminoacylation"/>
    <property type="evidence" value="ECO:0007669"/>
    <property type="project" value="InterPro"/>
</dbReference>
<gene>
    <name evidence="10" type="ORF">PCOL08062_LOCUS5655</name>
</gene>
<dbReference type="PANTHER" id="PTHR43326">
    <property type="entry name" value="METHIONYL-TRNA SYNTHETASE"/>
    <property type="match status" value="1"/>
</dbReference>
<dbReference type="GO" id="GO:0005524">
    <property type="term" value="F:ATP binding"/>
    <property type="evidence" value="ECO:0007669"/>
    <property type="project" value="UniProtKB-KW"/>
</dbReference>
<reference evidence="10" key="1">
    <citation type="submission" date="2021-01" db="EMBL/GenBank/DDBJ databases">
        <authorList>
            <person name="Corre E."/>
            <person name="Pelletier E."/>
            <person name="Niang G."/>
            <person name="Scheremetjew M."/>
            <person name="Finn R."/>
            <person name="Kale V."/>
            <person name="Holt S."/>
            <person name="Cochrane G."/>
            <person name="Meng A."/>
            <person name="Brown T."/>
            <person name="Cohen L."/>
        </authorList>
    </citation>
    <scope>NUCLEOTIDE SEQUENCE</scope>
    <source>
        <strain evidence="10">CCMP1413</strain>
    </source>
</reference>
<dbReference type="EC" id="6.1.1.10" evidence="1"/>
<dbReference type="SUPFAM" id="SSF47323">
    <property type="entry name" value="Anticodon-binding domain of a subclass of class I aminoacyl-tRNA synthetases"/>
    <property type="match status" value="1"/>
</dbReference>
<evidence type="ECO:0000313" key="10">
    <source>
        <dbReference type="EMBL" id="CAD8238411.1"/>
    </source>
</evidence>
<dbReference type="Pfam" id="PF19303">
    <property type="entry name" value="Anticodon_3"/>
    <property type="match status" value="1"/>
</dbReference>
<dbReference type="InterPro" id="IPR015413">
    <property type="entry name" value="Methionyl/Leucyl_tRNA_Synth"/>
</dbReference>
<keyword evidence="3 7" id="KW-0547">Nucleotide-binding</keyword>
<feature type="domain" description="Methionyl/Leucyl tRNA synthetase" evidence="8">
    <location>
        <begin position="116"/>
        <end position="333"/>
    </location>
</feature>
<dbReference type="Pfam" id="PF09334">
    <property type="entry name" value="tRNA-synt_1g"/>
    <property type="match status" value="2"/>
</dbReference>
<evidence type="ECO:0000256" key="1">
    <source>
        <dbReference type="ARBA" id="ARBA00012838"/>
    </source>
</evidence>
<evidence type="ECO:0000256" key="7">
    <source>
        <dbReference type="RuleBase" id="RU363039"/>
    </source>
</evidence>
<feature type="domain" description="Methionyl-tRNA synthetase anticodon-binding" evidence="9">
    <location>
        <begin position="352"/>
        <end position="459"/>
    </location>
</feature>
<dbReference type="GO" id="GO:0005739">
    <property type="term" value="C:mitochondrion"/>
    <property type="evidence" value="ECO:0007669"/>
    <property type="project" value="TreeGrafter"/>
</dbReference>
<dbReference type="InterPro" id="IPR009080">
    <property type="entry name" value="tRNAsynth_Ia_anticodon-bd"/>
</dbReference>
<evidence type="ECO:0000256" key="2">
    <source>
        <dbReference type="ARBA" id="ARBA00022598"/>
    </source>
</evidence>
<evidence type="ECO:0000259" key="8">
    <source>
        <dbReference type="Pfam" id="PF09334"/>
    </source>
</evidence>
<proteinExistence type="inferred from homology"/>
<dbReference type="CDD" id="cd00814">
    <property type="entry name" value="MetRS_core"/>
    <property type="match status" value="1"/>
</dbReference>
<dbReference type="AlphaFoldDB" id="A0A7R9TKU0"/>
<dbReference type="PRINTS" id="PR01041">
    <property type="entry name" value="TRNASYNTHMET"/>
</dbReference>
<evidence type="ECO:0000256" key="3">
    <source>
        <dbReference type="ARBA" id="ARBA00022741"/>
    </source>
</evidence>
<dbReference type="InterPro" id="IPR014758">
    <property type="entry name" value="Met-tRNA_synth"/>
</dbReference>
<dbReference type="InterPro" id="IPR023457">
    <property type="entry name" value="Met-tRNA_synth_2"/>
</dbReference>
<name>A0A7R9TKU0_9VIRI</name>
<dbReference type="Gene3D" id="3.40.50.620">
    <property type="entry name" value="HUPs"/>
    <property type="match status" value="1"/>
</dbReference>
<protein>
    <recommendedName>
        <fullName evidence="1">methionine--tRNA ligase</fullName>
        <ecNumber evidence="1">6.1.1.10</ecNumber>
    </recommendedName>
</protein>
<keyword evidence="6 7" id="KW-0030">Aminoacyl-tRNA synthetase</keyword>
<organism evidence="10">
    <name type="scientific">Prasinoderma coloniale</name>
    <dbReference type="NCBI Taxonomy" id="156133"/>
    <lineage>
        <taxon>Eukaryota</taxon>
        <taxon>Viridiplantae</taxon>
        <taxon>Prasinodermophyta</taxon>
        <taxon>Prasinodermophyceae</taxon>
        <taxon>Prasinodermales</taxon>
        <taxon>Prasinodermaceae</taxon>
        <taxon>Prasinoderma</taxon>
    </lineage>
</organism>
<dbReference type="InterPro" id="IPR033911">
    <property type="entry name" value="MetRS_core"/>
</dbReference>
<dbReference type="PANTHER" id="PTHR43326:SF1">
    <property type="entry name" value="METHIONINE--TRNA LIGASE, MITOCHONDRIAL"/>
    <property type="match status" value="1"/>
</dbReference>
<sequence>MAADAAARFQRMRGRDVRFVTGVDEHGEKIARAAAAAGVSPQEHCDAIAQKYVELWDALDIRYDAFVRTTAEQHERVVSEFLERVWANGDIYKSAYEGKYCVDCEEYKDEKQMTEEGDCLIHRRPCEDRREENYFFRLSAYQSQLEALLEDETFCNPASRRNEVATLLREGARDFSISRSAVEWGIPLERDPEQTVYVWFDALLGYVSALLGDRPLSEAEAAGWPADYHIVGKDILRFHAVYWPAMLMSAGLPVPKGVYGHGFLTKDGLKMGKSMGNTLEPMELVDKYGADAVRYYFCKACAFGKDGDFSEAQFLSAVNTDLANDLGNLLNRSKGLLKKRCGNTLPRDAAELRAEGHAQAAAVDAAVEAAAAAYDRLDFTAAGEAAMEVVREGNRLFDAAAPWATLKSEDEAEVAAGAEALLVAMETVRAAAVMLAPIVPTVAKSVYQQLGYTDEEWEAVTWEDARWGGIVASRDIPKAKAVFQRMEAVEAEVAGAAA</sequence>
<dbReference type="SUPFAM" id="SSF52374">
    <property type="entry name" value="Nucleotidylyl transferase"/>
    <property type="match status" value="1"/>
</dbReference>
<comment type="similarity">
    <text evidence="7">Belongs to the class-I aminoacyl-tRNA synthetase family.</text>
</comment>
<keyword evidence="4 7" id="KW-0067">ATP-binding</keyword>
<dbReference type="InterPro" id="IPR041872">
    <property type="entry name" value="Anticodon_Met"/>
</dbReference>
<dbReference type="NCBIfam" id="TIGR00398">
    <property type="entry name" value="metG"/>
    <property type="match status" value="1"/>
</dbReference>
<keyword evidence="2 7" id="KW-0436">Ligase</keyword>
<dbReference type="Gene3D" id="2.170.220.10">
    <property type="match status" value="1"/>
</dbReference>
<accession>A0A7R9TKU0</accession>
<dbReference type="InterPro" id="IPR014729">
    <property type="entry name" value="Rossmann-like_a/b/a_fold"/>
</dbReference>
<evidence type="ECO:0000259" key="9">
    <source>
        <dbReference type="Pfam" id="PF19303"/>
    </source>
</evidence>
<dbReference type="GO" id="GO:0009570">
    <property type="term" value="C:chloroplast stroma"/>
    <property type="evidence" value="ECO:0007669"/>
    <property type="project" value="TreeGrafter"/>
</dbReference>
<evidence type="ECO:0000256" key="4">
    <source>
        <dbReference type="ARBA" id="ARBA00022840"/>
    </source>
</evidence>
<dbReference type="Gene3D" id="1.10.730.10">
    <property type="entry name" value="Isoleucyl-tRNA Synthetase, Domain 1"/>
    <property type="match status" value="1"/>
</dbReference>
<keyword evidence="5 7" id="KW-0648">Protein biosynthesis</keyword>
<evidence type="ECO:0000256" key="5">
    <source>
        <dbReference type="ARBA" id="ARBA00022917"/>
    </source>
</evidence>
<dbReference type="GO" id="GO:0004825">
    <property type="term" value="F:methionine-tRNA ligase activity"/>
    <property type="evidence" value="ECO:0007669"/>
    <property type="project" value="UniProtKB-EC"/>
</dbReference>
<feature type="domain" description="Methionyl/Leucyl tRNA synthetase" evidence="8">
    <location>
        <begin position="2"/>
        <end position="114"/>
    </location>
</feature>
<evidence type="ECO:0000256" key="6">
    <source>
        <dbReference type="ARBA" id="ARBA00023146"/>
    </source>
</evidence>